<keyword evidence="1" id="KW-0677">Repeat</keyword>
<dbReference type="PANTHER" id="PTHR24161:SF124">
    <property type="entry name" value="TRANSIENT RECEPTOR POTENTIAL CHANNEL PYREXIA"/>
    <property type="match status" value="1"/>
</dbReference>
<reference evidence="4 5" key="1">
    <citation type="journal article" date="2019" name="Int. J. Syst. Evol. Microbiol.">
        <title>The Global Catalogue of Microorganisms (GCM) 10K type strain sequencing project: providing services to taxonomists for standard genome sequencing and annotation.</title>
        <authorList>
            <consortium name="The Broad Institute Genomics Platform"/>
            <consortium name="The Broad Institute Genome Sequencing Center for Infectious Disease"/>
            <person name="Wu L."/>
            <person name="Ma J."/>
        </authorList>
    </citation>
    <scope>NUCLEOTIDE SEQUENCE [LARGE SCALE GENOMIC DNA]</scope>
    <source>
        <strain evidence="4 5">JCM 3325</strain>
    </source>
</reference>
<organism evidence="4 5">
    <name type="scientific">Actinomadura vinacea</name>
    <dbReference type="NCBI Taxonomy" id="115336"/>
    <lineage>
        <taxon>Bacteria</taxon>
        <taxon>Bacillati</taxon>
        <taxon>Actinomycetota</taxon>
        <taxon>Actinomycetes</taxon>
        <taxon>Streptosporangiales</taxon>
        <taxon>Thermomonosporaceae</taxon>
        <taxon>Actinomadura</taxon>
    </lineage>
</organism>
<dbReference type="InterPro" id="IPR036770">
    <property type="entry name" value="Ankyrin_rpt-contain_sf"/>
</dbReference>
<evidence type="ECO:0000313" key="4">
    <source>
        <dbReference type="EMBL" id="GAA2436127.1"/>
    </source>
</evidence>
<feature type="repeat" description="ANK" evidence="2">
    <location>
        <begin position="245"/>
        <end position="286"/>
    </location>
</feature>
<sequence>MPVNDTTHQRSAGGLRPGVLSQLERLRGKVPDGFAPRDEWTVTTPGGERRLPAETQALLSIEWPEAHVLLDEDDIGPIDFPMMTEVDEEDWPDERPWLFVAFTSTQFYWLVDLDEAGTGDPPVYVIDHDWHDEEEFPEPDPLSRMLADLKAVPPPLPEDLFPRACALGDLDAVREALPGEPALGPLNDSGLTPMHLAVIGRSADVVRALAEAGADPGAALHETCRIPWKYRNPKRHCDTFRDLRAGATPLHLALSPYLRVKSGPDIAPDVVEALLAAGADPNVADELGRTPLHDAVTSVSRNTLDALRLLLEAGGDPHARMDDTTQRPYGPASRTPLTIAQELGRTEAADLLKTANRHRDQRPANRRHR</sequence>
<dbReference type="SMART" id="SM00248">
    <property type="entry name" value="ANK"/>
    <property type="match status" value="3"/>
</dbReference>
<dbReference type="InterPro" id="IPR002110">
    <property type="entry name" value="Ankyrin_rpt"/>
</dbReference>
<dbReference type="EMBL" id="BAAARW010000020">
    <property type="protein sequence ID" value="GAA2436127.1"/>
    <property type="molecule type" value="Genomic_DNA"/>
</dbReference>
<keyword evidence="2" id="KW-0040">ANK repeat</keyword>
<feature type="region of interest" description="Disordered" evidence="3">
    <location>
        <begin position="315"/>
        <end position="335"/>
    </location>
</feature>
<feature type="compositionally biased region" description="Basic and acidic residues" evidence="3">
    <location>
        <begin position="315"/>
        <end position="325"/>
    </location>
</feature>
<comment type="caution">
    <text evidence="4">The sequence shown here is derived from an EMBL/GenBank/DDBJ whole genome shotgun (WGS) entry which is preliminary data.</text>
</comment>
<feature type="repeat" description="ANK" evidence="2">
    <location>
        <begin position="287"/>
        <end position="322"/>
    </location>
</feature>
<dbReference type="Pfam" id="PF00023">
    <property type="entry name" value="Ank"/>
    <property type="match status" value="1"/>
</dbReference>
<evidence type="ECO:0000256" key="3">
    <source>
        <dbReference type="SAM" id="MobiDB-lite"/>
    </source>
</evidence>
<dbReference type="SUPFAM" id="SSF48403">
    <property type="entry name" value="Ankyrin repeat"/>
    <property type="match status" value="1"/>
</dbReference>
<dbReference type="PRINTS" id="PR01415">
    <property type="entry name" value="ANKYRIN"/>
</dbReference>
<dbReference type="PROSITE" id="PS50297">
    <property type="entry name" value="ANK_REP_REGION"/>
    <property type="match status" value="2"/>
</dbReference>
<evidence type="ECO:0000313" key="5">
    <source>
        <dbReference type="Proteomes" id="UP001501231"/>
    </source>
</evidence>
<accession>A0ABN3JP80</accession>
<gene>
    <name evidence="4" type="ORF">GCM10010191_58680</name>
</gene>
<evidence type="ECO:0000256" key="1">
    <source>
        <dbReference type="ARBA" id="ARBA00022737"/>
    </source>
</evidence>
<evidence type="ECO:0000256" key="2">
    <source>
        <dbReference type="PROSITE-ProRule" id="PRU00023"/>
    </source>
</evidence>
<proteinExistence type="predicted"/>
<dbReference type="PANTHER" id="PTHR24161">
    <property type="entry name" value="ANK_REP_REGION DOMAIN-CONTAINING PROTEIN-RELATED"/>
    <property type="match status" value="1"/>
</dbReference>
<dbReference type="Pfam" id="PF12796">
    <property type="entry name" value="Ank_2"/>
    <property type="match status" value="1"/>
</dbReference>
<keyword evidence="5" id="KW-1185">Reference proteome</keyword>
<dbReference type="Gene3D" id="1.25.40.20">
    <property type="entry name" value="Ankyrin repeat-containing domain"/>
    <property type="match status" value="1"/>
</dbReference>
<evidence type="ECO:0008006" key="6">
    <source>
        <dbReference type="Google" id="ProtNLM"/>
    </source>
</evidence>
<name>A0ABN3JP80_9ACTN</name>
<protein>
    <recommendedName>
        <fullName evidence="6">Ankyrin repeat domain-containing protein</fullName>
    </recommendedName>
</protein>
<dbReference type="Proteomes" id="UP001501231">
    <property type="component" value="Unassembled WGS sequence"/>
</dbReference>
<dbReference type="PROSITE" id="PS50088">
    <property type="entry name" value="ANK_REPEAT"/>
    <property type="match status" value="3"/>
</dbReference>
<feature type="repeat" description="ANK" evidence="2">
    <location>
        <begin position="189"/>
        <end position="221"/>
    </location>
</feature>